<dbReference type="HOGENOM" id="CLU_069076_1_0_9"/>
<dbReference type="InterPro" id="IPR047729">
    <property type="entry name" value="Sce7726-like"/>
</dbReference>
<sequence length="284" mass="33432">MSENHTVLSKVFTQSTFKDLINGKPNEVYGSCVKRYLNDAYNELENKTVIDRIYKILMTDYRNEYFYKNTLLNKLLLGRHSINTTVALTEVPIRKSKADFVLINGKAVVYEIKTELDSFDRLGSQLNDYYAAFNNVCVVTCESHYKKLNRLLNNTSVGISVITDRNTISIRKEPVEDNSRLNHKAMFGILRKQEFERIISNFYGELPSTSQFNYYKECFHLFEKIDILEAYRLTLTELKTRNIKAIDEYKKVPTQLKFLVYFSNFKEDDYFKMDVFLKEKFKGE</sequence>
<reference key="2">
    <citation type="submission" date="2011-11" db="EMBL/GenBank/DDBJ databases">
        <authorList>
            <person name="Shin S.H."/>
            <person name="Kim S."/>
            <person name="Kim J.Y."/>
        </authorList>
    </citation>
    <scope>NUCLEOTIDE SEQUENCE</scope>
    <source>
        <strain>HPL-003</strain>
    </source>
</reference>
<reference evidence="2" key="1">
    <citation type="submission" date="2011-11" db="EMBL/GenBank/DDBJ databases">
        <title>Complete sequence of Paenibacillus terrae HPL-003.</title>
        <authorList>
            <person name="Shin S.H."/>
            <person name="Kim S."/>
            <person name="Kim J.Y."/>
        </authorList>
    </citation>
    <scope>NUCLEOTIDE SEQUENCE [LARGE SCALE GENOMIC DNA]</scope>
    <source>
        <strain evidence="2">HPL-003</strain>
    </source>
</reference>
<evidence type="ECO:0000313" key="2">
    <source>
        <dbReference type="Proteomes" id="UP000005876"/>
    </source>
</evidence>
<gene>
    <name evidence="1" type="ordered locus">HPL003_13515</name>
</gene>
<dbReference type="KEGG" id="pta:HPL003_13515"/>
<organism evidence="1 2">
    <name type="scientific">Paenibacillus terrae (strain HPL-003)</name>
    <dbReference type="NCBI Taxonomy" id="985665"/>
    <lineage>
        <taxon>Bacteria</taxon>
        <taxon>Bacillati</taxon>
        <taxon>Bacillota</taxon>
        <taxon>Bacilli</taxon>
        <taxon>Bacillales</taxon>
        <taxon>Paenibacillaceae</taxon>
        <taxon>Paenibacillus</taxon>
    </lineage>
</organism>
<name>G7VXL2_PAETH</name>
<dbReference type="RefSeq" id="WP_014280181.1">
    <property type="nucleotide sequence ID" value="NC_016641.1"/>
</dbReference>
<evidence type="ECO:0008006" key="3">
    <source>
        <dbReference type="Google" id="ProtNLM"/>
    </source>
</evidence>
<accession>G7VXL2</accession>
<dbReference type="OrthoDB" id="128875at2"/>
<evidence type="ECO:0000313" key="1">
    <source>
        <dbReference type="EMBL" id="AET59454.1"/>
    </source>
</evidence>
<dbReference type="STRING" id="985665.HPL003_13515"/>
<reference evidence="1 2" key="3">
    <citation type="journal article" date="2012" name="J. Bacteriol.">
        <title>Genome Sequence of Paenibacillus terrae HPL-003, a Xylanase-Producing Bacterium Isolated from Soil Found in Forest Residue.</title>
        <authorList>
            <person name="Shin S.H."/>
            <person name="Kim S."/>
            <person name="Kim J.Y."/>
            <person name="Song H.Y."/>
            <person name="Cho S.J."/>
            <person name="Kim D.R."/>
            <person name="Lee K.I."/>
            <person name="Lim H.K."/>
            <person name="Park N.J."/>
            <person name="Hwang I.T."/>
            <person name="Yang K.S."/>
        </authorList>
    </citation>
    <scope>NUCLEOTIDE SEQUENCE [LARGE SCALE GENOMIC DNA]</scope>
    <source>
        <strain evidence="1 2">HPL-003</strain>
    </source>
</reference>
<dbReference type="AlphaFoldDB" id="G7VXL2"/>
<dbReference type="EMBL" id="CP003107">
    <property type="protein sequence ID" value="AET59454.1"/>
    <property type="molecule type" value="Genomic_DNA"/>
</dbReference>
<dbReference type="Proteomes" id="UP000005876">
    <property type="component" value="Chromosome"/>
</dbReference>
<protein>
    <recommendedName>
        <fullName evidence="3">Sce7726 family protein</fullName>
    </recommendedName>
</protein>
<proteinExistence type="predicted"/>
<dbReference type="NCBIfam" id="NF033832">
    <property type="entry name" value="sce7726_fam"/>
    <property type="match status" value="1"/>
</dbReference>
<dbReference type="eggNOG" id="ENOG503025C">
    <property type="taxonomic scope" value="Bacteria"/>
</dbReference>